<reference evidence="1" key="2">
    <citation type="submission" date="2018-10" db="UniProtKB">
        <authorList>
            <consortium name="EnsemblPlants"/>
        </authorList>
    </citation>
    <scope>IDENTIFICATION</scope>
</reference>
<dbReference type="Gramene" id="TraesCLE_scaffold_026767_01G000100.1">
    <property type="protein sequence ID" value="TraesCLE_scaffold_026767_01G000100.1"/>
    <property type="gene ID" value="TraesCLE_scaffold_026767_01G000100"/>
</dbReference>
<sequence length="64" mass="7340">MGKMLDKLVSTIQFFSMDAIVKKANSGLPEISMGNILYDEVIRYSKNPYPYLFKECFLLFAGHD</sequence>
<keyword evidence="2" id="KW-1185">Reference proteome</keyword>
<protein>
    <submittedName>
        <fullName evidence="1">Uncharacterized protein</fullName>
    </submittedName>
</protein>
<name>A0A3B5XTG8_WHEAT</name>
<accession>A0A3B5XTG8</accession>
<reference evidence="1" key="1">
    <citation type="submission" date="2018-08" db="EMBL/GenBank/DDBJ databases">
        <authorList>
            <person name="Rossello M."/>
        </authorList>
    </citation>
    <scope>NUCLEOTIDE SEQUENCE [LARGE SCALE GENOMIC DNA]</scope>
    <source>
        <strain evidence="1">cv. Chinese Spring</strain>
    </source>
</reference>
<evidence type="ECO:0000313" key="2">
    <source>
        <dbReference type="Proteomes" id="UP000019116"/>
    </source>
</evidence>
<dbReference type="EnsemblPlants" id="TraesCS1A02G013300.1">
    <property type="protein sequence ID" value="TraesCS1A02G013300.1.cds1"/>
    <property type="gene ID" value="TraesCS1A02G013300"/>
</dbReference>
<proteinExistence type="predicted"/>
<dbReference type="Gramene" id="TraesMAC1A03G00003810.1">
    <property type="protein sequence ID" value="TraesMAC1A03G00003810.1.CDS1"/>
    <property type="gene ID" value="TraesMAC1A03G00003810"/>
</dbReference>
<dbReference type="AlphaFoldDB" id="A0A3B5XTG8"/>
<dbReference type="STRING" id="4565.A0A3B5XTG8"/>
<evidence type="ECO:0000313" key="1">
    <source>
        <dbReference type="EnsemblPlants" id="TraesCS1A02G013300.1.cds1"/>
    </source>
</evidence>
<dbReference type="Gramene" id="TraesLAC1A03G00002170.1">
    <property type="protein sequence ID" value="TraesLAC1A03G00002170.1.CDS1"/>
    <property type="gene ID" value="TraesLAC1A03G00002170"/>
</dbReference>
<dbReference type="Gramene" id="TraesLDM1A03G00005100.1">
    <property type="protein sequence ID" value="TraesLDM1A03G00005100.1.CDS1"/>
    <property type="gene ID" value="TraesLDM1A03G00005100"/>
</dbReference>
<dbReference type="Gramene" id="TraesSTA1A03G00004950.1">
    <property type="protein sequence ID" value="TraesSTA1A03G00004950.1.CDS1"/>
    <property type="gene ID" value="TraesSTA1A03G00004950"/>
</dbReference>
<dbReference type="Gramene" id="TraesJUL1A03G00004710.1">
    <property type="protein sequence ID" value="TraesJUL1A03G00004710.1.CDS1"/>
    <property type="gene ID" value="TraesJUL1A03G00004710"/>
</dbReference>
<dbReference type="Gramene" id="TraesCAD_scaffold_059504_01G000100.1">
    <property type="protein sequence ID" value="TraesCAD_scaffold_059504_01G000100.1"/>
    <property type="gene ID" value="TraesCAD_scaffold_059504_01G000100"/>
</dbReference>
<dbReference type="Gramene" id="TraesWEE_scaffold_023210_01G000400.1">
    <property type="protein sequence ID" value="TraesWEE_scaffold_023210_01G000400.1"/>
    <property type="gene ID" value="TraesWEE_scaffold_023210_01G000400"/>
</dbReference>
<dbReference type="Gramene" id="TraesJAG1A03G00005320.1">
    <property type="protein sequence ID" value="TraesJAG1A03G00005320.1.CDS1"/>
    <property type="gene ID" value="TraesJAG1A03G00005320"/>
</dbReference>
<dbReference type="Gramene" id="TraesROB_scaffold_040119_01G000100.1">
    <property type="protein sequence ID" value="TraesROB_scaffold_040119_01G000100.1"/>
    <property type="gene ID" value="TraesROB_scaffold_040119_01G000100"/>
</dbReference>
<dbReference type="SMR" id="A0A3B5XTG8"/>
<organism evidence="1">
    <name type="scientific">Triticum aestivum</name>
    <name type="common">Wheat</name>
    <dbReference type="NCBI Taxonomy" id="4565"/>
    <lineage>
        <taxon>Eukaryota</taxon>
        <taxon>Viridiplantae</taxon>
        <taxon>Streptophyta</taxon>
        <taxon>Embryophyta</taxon>
        <taxon>Tracheophyta</taxon>
        <taxon>Spermatophyta</taxon>
        <taxon>Magnoliopsida</taxon>
        <taxon>Liliopsida</taxon>
        <taxon>Poales</taxon>
        <taxon>Poaceae</taxon>
        <taxon>BOP clade</taxon>
        <taxon>Pooideae</taxon>
        <taxon>Triticodae</taxon>
        <taxon>Triticeae</taxon>
        <taxon>Triticinae</taxon>
        <taxon>Triticum</taxon>
    </lineage>
</organism>
<dbReference type="Gramene" id="TraesCS1A02G013300.1">
    <property type="protein sequence ID" value="TraesCS1A02G013300.1.cds1"/>
    <property type="gene ID" value="TraesCS1A02G013300"/>
</dbReference>
<dbReference type="Gramene" id="TraesRN1A0100030100.1">
    <property type="protein sequence ID" value="TraesRN1A0100030100.1"/>
    <property type="gene ID" value="TraesRN1A0100030100"/>
</dbReference>
<dbReference type="Proteomes" id="UP000019116">
    <property type="component" value="Chromosome 1A"/>
</dbReference>
<dbReference type="Gramene" id="TraesCS1A03G0033100.1">
    <property type="protein sequence ID" value="TraesCS1A03G0033100.1.CDS1"/>
    <property type="gene ID" value="TraesCS1A03G0033100"/>
</dbReference>